<dbReference type="GO" id="GO:0000981">
    <property type="term" value="F:DNA-binding transcription factor activity, RNA polymerase II-specific"/>
    <property type="evidence" value="ECO:0007669"/>
    <property type="project" value="TreeGrafter"/>
</dbReference>
<dbReference type="FunFam" id="3.30.160.60:FF:000110">
    <property type="entry name" value="Zinc finger protein-like"/>
    <property type="match status" value="1"/>
</dbReference>
<dbReference type="InterPro" id="IPR013087">
    <property type="entry name" value="Znf_C2H2_type"/>
</dbReference>
<dbReference type="EMBL" id="KZ309004">
    <property type="protein sequence ID" value="KAG8236276.1"/>
    <property type="molecule type" value="Genomic_DNA"/>
</dbReference>
<evidence type="ECO:0000256" key="1">
    <source>
        <dbReference type="ARBA" id="ARBA00003767"/>
    </source>
</evidence>
<evidence type="ECO:0000256" key="7">
    <source>
        <dbReference type="ARBA" id="ARBA00022833"/>
    </source>
</evidence>
<keyword evidence="4" id="KW-0479">Metal-binding</keyword>
<evidence type="ECO:0000256" key="6">
    <source>
        <dbReference type="ARBA" id="ARBA00022771"/>
    </source>
</evidence>
<dbReference type="OrthoDB" id="6077919at2759"/>
<sequence>MVLENQIFIKHERDYCENYNAEKVDEEAEETVGNGYNQIFIKEEQECSDVYPAENPVPVSAPQYFNPCEFCFKRFRFYCRWKRHTASHQRPKVSRVPIVDLSTLVVEEPRGRRSVESNDIDSDGKKRPRRRRDLTCSLCGKCFTQKNNLHRHKLVHLGTKPFQCDECGLRFTEKSALDRHQVVHVGGGDVFKCSQCGKAFNRKSNLERHSLIHSGGRRHPCLTCGKTFTQRAHLRRHEETHSGSKELECEECGKRFNRRGNLNVHALLHKGIKPFQCDFCGRKFSQKVNLRMHLKMQHNTPEGDT</sequence>
<evidence type="ECO:0000256" key="8">
    <source>
        <dbReference type="ARBA" id="ARBA00023015"/>
    </source>
</evidence>
<feature type="domain" description="C2H2-type" evidence="13">
    <location>
        <begin position="162"/>
        <end position="189"/>
    </location>
</feature>
<evidence type="ECO:0000256" key="4">
    <source>
        <dbReference type="ARBA" id="ARBA00022723"/>
    </source>
</evidence>
<keyword evidence="8" id="KW-0805">Transcription regulation</keyword>
<keyword evidence="11" id="KW-0539">Nucleus</keyword>
<organism evidence="14 15">
    <name type="scientific">Ladona fulva</name>
    <name type="common">Scarce chaser dragonfly</name>
    <name type="synonym">Libellula fulva</name>
    <dbReference type="NCBI Taxonomy" id="123851"/>
    <lineage>
        <taxon>Eukaryota</taxon>
        <taxon>Metazoa</taxon>
        <taxon>Ecdysozoa</taxon>
        <taxon>Arthropoda</taxon>
        <taxon>Hexapoda</taxon>
        <taxon>Insecta</taxon>
        <taxon>Pterygota</taxon>
        <taxon>Palaeoptera</taxon>
        <taxon>Odonata</taxon>
        <taxon>Epiprocta</taxon>
        <taxon>Anisoptera</taxon>
        <taxon>Libelluloidea</taxon>
        <taxon>Libellulidae</taxon>
        <taxon>Ladona</taxon>
    </lineage>
</organism>
<keyword evidence="15" id="KW-1185">Reference proteome</keyword>
<feature type="domain" description="C2H2-type" evidence="13">
    <location>
        <begin position="191"/>
        <end position="218"/>
    </location>
</feature>
<dbReference type="AlphaFoldDB" id="A0A8K0KM13"/>
<proteinExistence type="inferred from homology"/>
<comment type="similarity">
    <text evidence="3">Belongs to the krueppel C2H2-type zinc-finger protein family.</text>
</comment>
<keyword evidence="6 12" id="KW-0863">Zinc-finger</keyword>
<reference evidence="14" key="1">
    <citation type="submission" date="2013-04" db="EMBL/GenBank/DDBJ databases">
        <authorList>
            <person name="Qu J."/>
            <person name="Murali S.C."/>
            <person name="Bandaranaike D."/>
            <person name="Bellair M."/>
            <person name="Blankenburg K."/>
            <person name="Chao H."/>
            <person name="Dinh H."/>
            <person name="Doddapaneni H."/>
            <person name="Downs B."/>
            <person name="Dugan-Rocha S."/>
            <person name="Elkadiri S."/>
            <person name="Gnanaolivu R.D."/>
            <person name="Hernandez B."/>
            <person name="Javaid M."/>
            <person name="Jayaseelan J.C."/>
            <person name="Lee S."/>
            <person name="Li M."/>
            <person name="Ming W."/>
            <person name="Munidasa M."/>
            <person name="Muniz J."/>
            <person name="Nguyen L."/>
            <person name="Ongeri F."/>
            <person name="Osuji N."/>
            <person name="Pu L.-L."/>
            <person name="Puazo M."/>
            <person name="Qu C."/>
            <person name="Quiroz J."/>
            <person name="Raj R."/>
            <person name="Weissenberger G."/>
            <person name="Xin Y."/>
            <person name="Zou X."/>
            <person name="Han Y."/>
            <person name="Richards S."/>
            <person name="Worley K."/>
            <person name="Muzny D."/>
            <person name="Gibbs R."/>
        </authorList>
    </citation>
    <scope>NUCLEOTIDE SEQUENCE</scope>
    <source>
        <strain evidence="14">Sampled in the wild</strain>
    </source>
</reference>
<evidence type="ECO:0000256" key="10">
    <source>
        <dbReference type="ARBA" id="ARBA00023163"/>
    </source>
</evidence>
<feature type="domain" description="C2H2-type" evidence="13">
    <location>
        <begin position="275"/>
        <end position="303"/>
    </location>
</feature>
<dbReference type="FunFam" id="3.30.160.60:FF:001228">
    <property type="entry name" value="Zinc finger protein 236"/>
    <property type="match status" value="2"/>
</dbReference>
<reference evidence="14" key="2">
    <citation type="submission" date="2017-10" db="EMBL/GenBank/DDBJ databases">
        <title>Ladona fulva Genome sequencing and assembly.</title>
        <authorList>
            <person name="Murali S."/>
            <person name="Richards S."/>
            <person name="Bandaranaike D."/>
            <person name="Bellair M."/>
            <person name="Blankenburg K."/>
            <person name="Chao H."/>
            <person name="Dinh H."/>
            <person name="Doddapaneni H."/>
            <person name="Dugan-Rocha S."/>
            <person name="Elkadiri S."/>
            <person name="Gnanaolivu R."/>
            <person name="Hernandez B."/>
            <person name="Skinner E."/>
            <person name="Javaid M."/>
            <person name="Lee S."/>
            <person name="Li M."/>
            <person name="Ming W."/>
            <person name="Munidasa M."/>
            <person name="Muniz J."/>
            <person name="Nguyen L."/>
            <person name="Hughes D."/>
            <person name="Osuji N."/>
            <person name="Pu L.-L."/>
            <person name="Puazo M."/>
            <person name="Qu C."/>
            <person name="Quiroz J."/>
            <person name="Raj R."/>
            <person name="Weissenberger G."/>
            <person name="Xin Y."/>
            <person name="Zou X."/>
            <person name="Han Y."/>
            <person name="Worley K."/>
            <person name="Muzny D."/>
            <person name="Gibbs R."/>
        </authorList>
    </citation>
    <scope>NUCLEOTIDE SEQUENCE</scope>
    <source>
        <strain evidence="14">Sampled in the wild</strain>
    </source>
</reference>
<dbReference type="Pfam" id="PF00096">
    <property type="entry name" value="zf-C2H2"/>
    <property type="match status" value="6"/>
</dbReference>
<dbReference type="GO" id="GO:0005634">
    <property type="term" value="C:nucleus"/>
    <property type="evidence" value="ECO:0007669"/>
    <property type="project" value="UniProtKB-SubCell"/>
</dbReference>
<accession>A0A8K0KM13</accession>
<dbReference type="Proteomes" id="UP000792457">
    <property type="component" value="Unassembled WGS sequence"/>
</dbReference>
<evidence type="ECO:0000256" key="12">
    <source>
        <dbReference type="PROSITE-ProRule" id="PRU00042"/>
    </source>
</evidence>
<dbReference type="FunFam" id="3.30.160.60:FF:000100">
    <property type="entry name" value="Zinc finger 45-like"/>
    <property type="match status" value="1"/>
</dbReference>
<evidence type="ECO:0000256" key="5">
    <source>
        <dbReference type="ARBA" id="ARBA00022737"/>
    </source>
</evidence>
<dbReference type="GO" id="GO:0003677">
    <property type="term" value="F:DNA binding"/>
    <property type="evidence" value="ECO:0007669"/>
    <property type="project" value="UniProtKB-KW"/>
</dbReference>
<dbReference type="PANTHER" id="PTHR24394:SF48">
    <property type="entry name" value="ZINC FINGER PROTEIN 771"/>
    <property type="match status" value="1"/>
</dbReference>
<dbReference type="PROSITE" id="PS00028">
    <property type="entry name" value="ZINC_FINGER_C2H2_1"/>
    <property type="match status" value="7"/>
</dbReference>
<gene>
    <name evidence="14" type="ORF">J437_LFUL016499</name>
</gene>
<dbReference type="GO" id="GO:0008270">
    <property type="term" value="F:zinc ion binding"/>
    <property type="evidence" value="ECO:0007669"/>
    <property type="project" value="UniProtKB-KW"/>
</dbReference>
<evidence type="ECO:0000313" key="14">
    <source>
        <dbReference type="EMBL" id="KAG8236276.1"/>
    </source>
</evidence>
<evidence type="ECO:0000256" key="11">
    <source>
        <dbReference type="ARBA" id="ARBA00023242"/>
    </source>
</evidence>
<dbReference type="Gene3D" id="3.30.160.60">
    <property type="entry name" value="Classic Zinc Finger"/>
    <property type="match status" value="6"/>
</dbReference>
<comment type="subcellular location">
    <subcellularLocation>
        <location evidence="2">Nucleus</location>
    </subcellularLocation>
</comment>
<name>A0A8K0KM13_LADFU</name>
<protein>
    <recommendedName>
        <fullName evidence="13">C2H2-type domain-containing protein</fullName>
    </recommendedName>
</protein>
<feature type="domain" description="C2H2-type" evidence="13">
    <location>
        <begin position="247"/>
        <end position="274"/>
    </location>
</feature>
<keyword evidence="5" id="KW-0677">Repeat</keyword>
<dbReference type="PANTHER" id="PTHR24394">
    <property type="entry name" value="ZINC FINGER PROTEIN"/>
    <property type="match status" value="1"/>
</dbReference>
<evidence type="ECO:0000313" key="15">
    <source>
        <dbReference type="Proteomes" id="UP000792457"/>
    </source>
</evidence>
<comment type="caution">
    <text evidence="14">The sequence shown here is derived from an EMBL/GenBank/DDBJ whole genome shotgun (WGS) entry which is preliminary data.</text>
</comment>
<keyword evidence="10" id="KW-0804">Transcription</keyword>
<keyword evidence="7" id="KW-0862">Zinc</keyword>
<evidence type="ECO:0000256" key="3">
    <source>
        <dbReference type="ARBA" id="ARBA00006991"/>
    </source>
</evidence>
<feature type="domain" description="C2H2-type" evidence="13">
    <location>
        <begin position="219"/>
        <end position="246"/>
    </location>
</feature>
<dbReference type="InterPro" id="IPR036236">
    <property type="entry name" value="Znf_C2H2_sf"/>
</dbReference>
<dbReference type="FunFam" id="3.30.160.60:FF:000771">
    <property type="entry name" value="zinc finger protein 648"/>
    <property type="match status" value="1"/>
</dbReference>
<evidence type="ECO:0000259" key="13">
    <source>
        <dbReference type="PROSITE" id="PS50157"/>
    </source>
</evidence>
<feature type="domain" description="C2H2-type" evidence="13">
    <location>
        <begin position="134"/>
        <end position="161"/>
    </location>
</feature>
<dbReference type="SUPFAM" id="SSF57667">
    <property type="entry name" value="beta-beta-alpha zinc fingers"/>
    <property type="match status" value="3"/>
</dbReference>
<evidence type="ECO:0000256" key="9">
    <source>
        <dbReference type="ARBA" id="ARBA00023125"/>
    </source>
</evidence>
<keyword evidence="9" id="KW-0238">DNA-binding</keyword>
<dbReference type="PROSITE" id="PS50157">
    <property type="entry name" value="ZINC_FINGER_C2H2_2"/>
    <property type="match status" value="6"/>
</dbReference>
<evidence type="ECO:0000256" key="2">
    <source>
        <dbReference type="ARBA" id="ARBA00004123"/>
    </source>
</evidence>
<comment type="function">
    <text evidence="1">May be involved in transcriptional regulation.</text>
</comment>
<dbReference type="SMART" id="SM00355">
    <property type="entry name" value="ZnF_C2H2"/>
    <property type="match status" value="7"/>
</dbReference>